<evidence type="ECO:0000313" key="2">
    <source>
        <dbReference type="EMBL" id="SFU00321.1"/>
    </source>
</evidence>
<dbReference type="OrthoDB" id="9803333at2"/>
<dbReference type="PANTHER" id="PTHR43943">
    <property type="entry name" value="DEHYDROGENASE/REDUCTASE (SDR FAMILY) MEMBER 4"/>
    <property type="match status" value="1"/>
</dbReference>
<evidence type="ECO:0000256" key="1">
    <source>
        <dbReference type="ARBA" id="ARBA00006484"/>
    </source>
</evidence>
<dbReference type="CDD" id="cd05233">
    <property type="entry name" value="SDR_c"/>
    <property type="match status" value="1"/>
</dbReference>
<dbReference type="SUPFAM" id="SSF51735">
    <property type="entry name" value="NAD(P)-binding Rossmann-fold domains"/>
    <property type="match status" value="1"/>
</dbReference>
<dbReference type="FunFam" id="3.40.50.720:FF:000084">
    <property type="entry name" value="Short-chain dehydrogenase reductase"/>
    <property type="match status" value="1"/>
</dbReference>
<name>A0A1I7CLK6_9BURK</name>
<dbReference type="InterPro" id="IPR036291">
    <property type="entry name" value="NAD(P)-bd_dom_sf"/>
</dbReference>
<evidence type="ECO:0000313" key="3">
    <source>
        <dbReference type="Proteomes" id="UP000198844"/>
    </source>
</evidence>
<comment type="similarity">
    <text evidence="1">Belongs to the short-chain dehydrogenases/reductases (SDR) family.</text>
</comment>
<dbReference type="InterPro" id="IPR002347">
    <property type="entry name" value="SDR_fam"/>
</dbReference>
<dbReference type="AlphaFoldDB" id="A0A1I7CLK6"/>
<gene>
    <name evidence="2" type="ORF">SAMN05192563_10073</name>
</gene>
<dbReference type="PRINTS" id="PR00081">
    <property type="entry name" value="GDHRDH"/>
</dbReference>
<dbReference type="EMBL" id="FPBH01000007">
    <property type="protein sequence ID" value="SFU00321.1"/>
    <property type="molecule type" value="Genomic_DNA"/>
</dbReference>
<dbReference type="Pfam" id="PF13561">
    <property type="entry name" value="adh_short_C2"/>
    <property type="match status" value="1"/>
</dbReference>
<reference evidence="2 3" key="1">
    <citation type="submission" date="2016-10" db="EMBL/GenBank/DDBJ databases">
        <authorList>
            <person name="de Groot N.N."/>
        </authorList>
    </citation>
    <scope>NUCLEOTIDE SEQUENCE [LARGE SCALE GENOMIC DNA]</scope>
    <source>
        <strain evidence="2 3">LMG 27731</strain>
    </source>
</reference>
<dbReference type="InterPro" id="IPR020904">
    <property type="entry name" value="Sc_DH/Rdtase_CS"/>
</dbReference>
<protein>
    <submittedName>
        <fullName evidence="2">NAD(P)-dependent dehydrogenase, short-chain alcohol dehydrogenase family</fullName>
    </submittedName>
</protein>
<dbReference type="PROSITE" id="PS00061">
    <property type="entry name" value="ADH_SHORT"/>
    <property type="match status" value="1"/>
</dbReference>
<dbReference type="Gene3D" id="3.40.50.720">
    <property type="entry name" value="NAD(P)-binding Rossmann-like Domain"/>
    <property type="match status" value="1"/>
</dbReference>
<dbReference type="PANTHER" id="PTHR43943:SF2">
    <property type="entry name" value="DEHYDROGENASE_REDUCTASE 4"/>
    <property type="match status" value="1"/>
</dbReference>
<dbReference type="RefSeq" id="WP_093634904.1">
    <property type="nucleotide sequence ID" value="NZ_FPBH01000007.1"/>
</dbReference>
<dbReference type="Proteomes" id="UP000198844">
    <property type="component" value="Unassembled WGS sequence"/>
</dbReference>
<accession>A0A1I7CLK6</accession>
<sequence length="255" mass="26894">MIYTGFDLSGRVAVLTGSTSGMGLAIARGFAQCGAKVVVSSNIQTDTDRAAQLLRDEGFEAKGVRCDVTNVEDINSFCDTSRRAFGRVDIVVCQAAGPAPVGAIADIHVDELDAWLLTTIRNNLILIRQFLPEMKEQRYGSVLVMSSIASLRASAALGAYGAAKAAMNSVVRSIAAEWGQWNIRANALAPSMVRTGFSQAFWTNPDSEKAIAAKSPANRLAEPEDIVGAAILLASPAGSYISGQTLLIDGGRSII</sequence>
<organism evidence="2 3">
    <name type="scientific">Paraburkholderia aspalathi</name>
    <dbReference type="NCBI Taxonomy" id="1324617"/>
    <lineage>
        <taxon>Bacteria</taxon>
        <taxon>Pseudomonadati</taxon>
        <taxon>Pseudomonadota</taxon>
        <taxon>Betaproteobacteria</taxon>
        <taxon>Burkholderiales</taxon>
        <taxon>Burkholderiaceae</taxon>
        <taxon>Paraburkholderia</taxon>
    </lineage>
</organism>
<proteinExistence type="inferred from homology"/>